<dbReference type="Pfam" id="PF00725">
    <property type="entry name" value="3HCDH"/>
    <property type="match status" value="1"/>
</dbReference>
<keyword evidence="7" id="KW-0443">Lipid metabolism</keyword>
<dbReference type="UniPathway" id="UPA00659"/>
<evidence type="ECO:0000256" key="6">
    <source>
        <dbReference type="ARBA" id="ARBA00023027"/>
    </source>
</evidence>
<evidence type="ECO:0000256" key="9">
    <source>
        <dbReference type="SAM" id="SignalP"/>
    </source>
</evidence>
<evidence type="ECO:0000256" key="7">
    <source>
        <dbReference type="ARBA" id="ARBA00023098"/>
    </source>
</evidence>
<dbReference type="GO" id="GO:0004300">
    <property type="term" value="F:enoyl-CoA hydratase activity"/>
    <property type="evidence" value="ECO:0007669"/>
    <property type="project" value="UniProtKB-EC"/>
</dbReference>
<proteinExistence type="inferred from homology"/>
<organism evidence="12">
    <name type="scientific">uncultured Rubrobacteraceae bacterium</name>
    <dbReference type="NCBI Taxonomy" id="349277"/>
    <lineage>
        <taxon>Bacteria</taxon>
        <taxon>Bacillati</taxon>
        <taxon>Actinomycetota</taxon>
        <taxon>Rubrobacteria</taxon>
        <taxon>Rubrobacterales</taxon>
        <taxon>Rubrobacteraceae</taxon>
        <taxon>environmental samples</taxon>
    </lineage>
</organism>
<feature type="signal peptide" evidence="9">
    <location>
        <begin position="1"/>
        <end position="21"/>
    </location>
</feature>
<dbReference type="AlphaFoldDB" id="A0A6J4P563"/>
<keyword evidence="3" id="KW-0276">Fatty acid metabolism</keyword>
<dbReference type="EC" id="4.2.1.17" evidence="12"/>
<dbReference type="Gene3D" id="3.40.50.720">
    <property type="entry name" value="NAD(P)-binding Rossmann-like Domain"/>
    <property type="match status" value="1"/>
</dbReference>
<dbReference type="InterPro" id="IPR001753">
    <property type="entry name" value="Enoyl-CoA_hydra/iso"/>
</dbReference>
<evidence type="ECO:0000259" key="10">
    <source>
        <dbReference type="Pfam" id="PF00725"/>
    </source>
</evidence>
<evidence type="ECO:0000256" key="3">
    <source>
        <dbReference type="ARBA" id="ARBA00022832"/>
    </source>
</evidence>
<reference evidence="12" key="1">
    <citation type="submission" date="2020-02" db="EMBL/GenBank/DDBJ databases">
        <authorList>
            <person name="Meier V. D."/>
        </authorList>
    </citation>
    <scope>NUCLEOTIDE SEQUENCE</scope>
    <source>
        <strain evidence="12">AVDCRST_MAG78</strain>
    </source>
</reference>
<keyword evidence="5 12" id="KW-0560">Oxidoreductase</keyword>
<feature type="domain" description="3-hydroxyacyl-CoA dehydrogenase NAD binding" evidence="11">
    <location>
        <begin position="8"/>
        <end position="192"/>
    </location>
</feature>
<evidence type="ECO:0000313" key="12">
    <source>
        <dbReference type="EMBL" id="CAA9406539.1"/>
    </source>
</evidence>
<dbReference type="PANTHER" id="PTHR48075:SF7">
    <property type="entry name" value="3-HYDROXYACYL-COA DEHYDROGENASE-RELATED"/>
    <property type="match status" value="1"/>
</dbReference>
<comment type="similarity">
    <text evidence="2">Belongs to the 3-hydroxyacyl-CoA dehydrogenase family.</text>
</comment>
<protein>
    <submittedName>
        <fullName evidence="12">3-hydroxyacyl-CoA dehydrogenase [fadN-fadA-fadE operon] / Enoyl-CoA hydratase [fadN-fadA-fadE operon]</fullName>
        <ecNumber evidence="12">1.1.1.35</ecNumber>
        <ecNumber evidence="12">4.2.1.17</ecNumber>
    </submittedName>
</protein>
<dbReference type="SUPFAM" id="SSF48179">
    <property type="entry name" value="6-phosphogluconate dehydrogenase C-terminal domain-like"/>
    <property type="match status" value="2"/>
</dbReference>
<gene>
    <name evidence="12" type="ORF">AVDCRST_MAG78-133</name>
</gene>
<evidence type="ECO:0000256" key="4">
    <source>
        <dbReference type="ARBA" id="ARBA00022963"/>
    </source>
</evidence>
<feature type="domain" description="3-hydroxyacyl-CoA dehydrogenase C-terminal" evidence="10">
    <location>
        <begin position="195"/>
        <end position="294"/>
    </location>
</feature>
<evidence type="ECO:0000259" key="11">
    <source>
        <dbReference type="Pfam" id="PF02737"/>
    </source>
</evidence>
<dbReference type="GO" id="GO:0006635">
    <property type="term" value="P:fatty acid beta-oxidation"/>
    <property type="evidence" value="ECO:0007669"/>
    <property type="project" value="UniProtKB-UniPathway"/>
</dbReference>
<dbReference type="GO" id="GO:0003857">
    <property type="term" value="F:(3S)-3-hydroxyacyl-CoA dehydrogenase (NAD+) activity"/>
    <property type="evidence" value="ECO:0007669"/>
    <property type="project" value="UniProtKB-EC"/>
</dbReference>
<dbReference type="InterPro" id="IPR006108">
    <property type="entry name" value="3HC_DH_C"/>
</dbReference>
<sequence length="792" mass="87199">MTHRIKRVAVLGAGTMGAAIAAHCANAGLEVDLLDIAPDEPEGDNDDIVNASFERMKNARPPALMSQSVAERMRLGNFEDDLERVAEADWILEAIVEKLEPKQDLMARVEELAKDDAIVSSNTSGIPLHSIAEGRSDSFKKRFLGTHFFNPPRYLKLLEIIPTEDTDPELVEEVRAFGERVLGKGGVMAKDTPNFIGNRLGSFSMINAIRYAFENGYGIEEVDAITGPLIGHPKTATFRLQDQVGLDIAIGVAQNLYDLVPEDESREQLRPPEKLEQMQENDLLGLKSGAGFYKRDKRDGETVFDILNLETFEHEPAENPEIPLAEEAQKQGDLGARLRFIMSRAEEDRHARFLRDTILPDLAYASRRVPEISDTLENADHAMEWGYGHEAGPFRIWDLLGVGETVEQMESLDIQVADWVKQMLDGGNESFYKREGTSELQFSPVNMEYEPVREDPMQLSLDRLREEDAEISRNDSASILDLGDGVLCLEIHSKGNSVDSAVVEMGNEALRRLEEEDEWVGLVIGNEGGNFCVGANLGEMAEGAKNGDLDEIGEAIDALQDLLMGFRFASKPVVAAPHGQTLGAGAEICFHADRICAAGETYMGLVETGVGLIPAGGGTKELVRRLVSPPMHTRAPSLPYVQEVFEKISMAKVSGSALEAQEEGFLKEEDRVVMNGDHLIHAAKREALELADGYAPPTRDNSIYAAGTITRGALEVGAIWPMVWGGYASEYDGVIASHLARILTGGNLSAPQWVPEEHILKLEKEAFLELLKNEKTMERIEAMLETGKPLRN</sequence>
<dbReference type="CDD" id="cd06558">
    <property type="entry name" value="crotonase-like"/>
    <property type="match status" value="1"/>
</dbReference>
<dbReference type="Pfam" id="PF02737">
    <property type="entry name" value="3HCDH_N"/>
    <property type="match status" value="1"/>
</dbReference>
<dbReference type="Gene3D" id="3.90.226.10">
    <property type="entry name" value="2-enoyl-CoA Hydratase, Chain A, domain 1"/>
    <property type="match status" value="1"/>
</dbReference>
<name>A0A6J4P563_9ACTN</name>
<dbReference type="InterPro" id="IPR006176">
    <property type="entry name" value="3-OHacyl-CoA_DH_NAD-bd"/>
</dbReference>
<dbReference type="InterPro" id="IPR008927">
    <property type="entry name" value="6-PGluconate_DH-like_C_sf"/>
</dbReference>
<dbReference type="InterPro" id="IPR036291">
    <property type="entry name" value="NAD(P)-bd_dom_sf"/>
</dbReference>
<keyword evidence="12" id="KW-0456">Lyase</keyword>
<dbReference type="GO" id="GO:0070403">
    <property type="term" value="F:NAD+ binding"/>
    <property type="evidence" value="ECO:0007669"/>
    <property type="project" value="InterPro"/>
</dbReference>
<keyword evidence="9" id="KW-0732">Signal</keyword>
<dbReference type="SUPFAM" id="SSF51735">
    <property type="entry name" value="NAD(P)-binding Rossmann-fold domains"/>
    <property type="match status" value="1"/>
</dbReference>
<accession>A0A6J4P563</accession>
<evidence type="ECO:0000256" key="1">
    <source>
        <dbReference type="ARBA" id="ARBA00005005"/>
    </source>
</evidence>
<keyword evidence="6" id="KW-0520">NAD</keyword>
<dbReference type="EMBL" id="CADCVB010000007">
    <property type="protein sequence ID" value="CAA9406539.1"/>
    <property type="molecule type" value="Genomic_DNA"/>
</dbReference>
<evidence type="ECO:0000256" key="8">
    <source>
        <dbReference type="ARBA" id="ARBA00049556"/>
    </source>
</evidence>
<dbReference type="EC" id="1.1.1.35" evidence="12"/>
<feature type="chain" id="PRO_5026892312" evidence="9">
    <location>
        <begin position="22"/>
        <end position="792"/>
    </location>
</feature>
<dbReference type="Pfam" id="PF00378">
    <property type="entry name" value="ECH_1"/>
    <property type="match status" value="1"/>
</dbReference>
<dbReference type="SUPFAM" id="SSF52096">
    <property type="entry name" value="ClpP/crotonase"/>
    <property type="match status" value="1"/>
</dbReference>
<dbReference type="InterPro" id="IPR029045">
    <property type="entry name" value="ClpP/crotonase-like_dom_sf"/>
</dbReference>
<evidence type="ECO:0000256" key="5">
    <source>
        <dbReference type="ARBA" id="ARBA00023002"/>
    </source>
</evidence>
<keyword evidence="4" id="KW-0442">Lipid degradation</keyword>
<evidence type="ECO:0000256" key="2">
    <source>
        <dbReference type="ARBA" id="ARBA00009463"/>
    </source>
</evidence>
<dbReference type="PANTHER" id="PTHR48075">
    <property type="entry name" value="3-HYDROXYACYL-COA DEHYDROGENASE FAMILY PROTEIN"/>
    <property type="match status" value="1"/>
</dbReference>
<comment type="pathway">
    <text evidence="1">Lipid metabolism; fatty acid beta-oxidation.</text>
</comment>
<comment type="catalytic activity">
    <reaction evidence="8">
        <text>a (3S)-3-hydroxyacyl-CoA + NAD(+) = a 3-oxoacyl-CoA + NADH + H(+)</text>
        <dbReference type="Rhea" id="RHEA:22432"/>
        <dbReference type="ChEBI" id="CHEBI:15378"/>
        <dbReference type="ChEBI" id="CHEBI:57318"/>
        <dbReference type="ChEBI" id="CHEBI:57540"/>
        <dbReference type="ChEBI" id="CHEBI:57945"/>
        <dbReference type="ChEBI" id="CHEBI:90726"/>
        <dbReference type="EC" id="1.1.1.35"/>
    </reaction>
</comment>
<dbReference type="Gene3D" id="1.10.1040.50">
    <property type="match status" value="1"/>
</dbReference>